<dbReference type="PRINTS" id="PR01438">
    <property type="entry name" value="UNVRSLSTRESS"/>
</dbReference>
<keyword evidence="4" id="KW-1185">Reference proteome</keyword>
<dbReference type="InterPro" id="IPR006016">
    <property type="entry name" value="UspA"/>
</dbReference>
<dbReference type="Proteomes" id="UP000646365">
    <property type="component" value="Unassembled WGS sequence"/>
</dbReference>
<reference evidence="3" key="2">
    <citation type="submission" date="2020-09" db="EMBL/GenBank/DDBJ databases">
        <authorList>
            <person name="Sun Q."/>
            <person name="Zhou Y."/>
        </authorList>
    </citation>
    <scope>NUCLEOTIDE SEQUENCE</scope>
    <source>
        <strain evidence="3">CGMCC 1.15725</strain>
    </source>
</reference>
<dbReference type="AlphaFoldDB" id="A0A8J3E6D6"/>
<name>A0A8J3E6D6_9PROT</name>
<evidence type="ECO:0000256" key="1">
    <source>
        <dbReference type="ARBA" id="ARBA00008791"/>
    </source>
</evidence>
<dbReference type="Gene3D" id="3.40.50.12370">
    <property type="match status" value="1"/>
</dbReference>
<gene>
    <name evidence="3" type="ORF">GCM10011611_57410</name>
</gene>
<reference evidence="3" key="1">
    <citation type="journal article" date="2014" name="Int. J. Syst. Evol. Microbiol.">
        <title>Complete genome sequence of Corynebacterium casei LMG S-19264T (=DSM 44701T), isolated from a smear-ripened cheese.</title>
        <authorList>
            <consortium name="US DOE Joint Genome Institute (JGI-PGF)"/>
            <person name="Walter F."/>
            <person name="Albersmeier A."/>
            <person name="Kalinowski J."/>
            <person name="Ruckert C."/>
        </authorList>
    </citation>
    <scope>NUCLEOTIDE SEQUENCE</scope>
    <source>
        <strain evidence="3">CGMCC 1.15725</strain>
    </source>
</reference>
<evidence type="ECO:0000313" key="3">
    <source>
        <dbReference type="EMBL" id="GGF43493.1"/>
    </source>
</evidence>
<comment type="caution">
    <text evidence="3">The sequence shown here is derived from an EMBL/GenBank/DDBJ whole genome shotgun (WGS) entry which is preliminary data.</text>
</comment>
<evidence type="ECO:0000313" key="4">
    <source>
        <dbReference type="Proteomes" id="UP000646365"/>
    </source>
</evidence>
<sequence>MSFKTILVPLSGGPEDWRCLDAAYRVAKDHGAHVTALFVEVDPEEAMAAMAATGFYFSQSYLETLEQANEARREGPRRIFDSWRAAHEMGAADAMSSPGDVTAELVISSGATARRDRALVADLVVCPIAPNNALDDAPAIADALFDAGRPVLAVPTDTALADMAGAPVAIAWDGSREAARALALSLPILRRARELVLLHVGADSKDLPMVEVEAFLARHLLDARSVLLPTDRDTAETLLDAAGKIGASLLVMGAYSHSRAREFVFGGVTRHMLSHAGIPLFLSH</sequence>
<dbReference type="CDD" id="cd00293">
    <property type="entry name" value="USP-like"/>
    <property type="match status" value="1"/>
</dbReference>
<organism evidence="3 4">
    <name type="scientific">Aliidongia dinghuensis</name>
    <dbReference type="NCBI Taxonomy" id="1867774"/>
    <lineage>
        <taxon>Bacteria</taxon>
        <taxon>Pseudomonadati</taxon>
        <taxon>Pseudomonadota</taxon>
        <taxon>Alphaproteobacteria</taxon>
        <taxon>Rhodospirillales</taxon>
        <taxon>Dongiaceae</taxon>
        <taxon>Aliidongia</taxon>
    </lineage>
</organism>
<dbReference type="InterPro" id="IPR006015">
    <property type="entry name" value="Universal_stress_UspA"/>
</dbReference>
<evidence type="ECO:0000259" key="2">
    <source>
        <dbReference type="Pfam" id="PF00582"/>
    </source>
</evidence>
<accession>A0A8J3E6D6</accession>
<dbReference type="SUPFAM" id="SSF52402">
    <property type="entry name" value="Adenine nucleotide alpha hydrolases-like"/>
    <property type="match status" value="2"/>
</dbReference>
<proteinExistence type="inferred from homology"/>
<feature type="domain" description="UspA" evidence="2">
    <location>
        <begin position="172"/>
        <end position="281"/>
    </location>
</feature>
<dbReference type="Pfam" id="PF00582">
    <property type="entry name" value="Usp"/>
    <property type="match status" value="1"/>
</dbReference>
<dbReference type="PANTHER" id="PTHR46268">
    <property type="entry name" value="STRESS RESPONSE PROTEIN NHAX"/>
    <property type="match status" value="1"/>
</dbReference>
<dbReference type="EMBL" id="BMJQ01000020">
    <property type="protein sequence ID" value="GGF43493.1"/>
    <property type="molecule type" value="Genomic_DNA"/>
</dbReference>
<protein>
    <submittedName>
        <fullName evidence="3">Universal stress protein UspA</fullName>
    </submittedName>
</protein>
<comment type="similarity">
    <text evidence="1">Belongs to the universal stress protein A family.</text>
</comment>
<dbReference type="PANTHER" id="PTHR46268:SF15">
    <property type="entry name" value="UNIVERSAL STRESS PROTEIN HP_0031"/>
    <property type="match status" value="1"/>
</dbReference>
<dbReference type="RefSeq" id="WP_189051625.1">
    <property type="nucleotide sequence ID" value="NZ_BMJQ01000020.1"/>
</dbReference>